<evidence type="ECO:0000313" key="4">
    <source>
        <dbReference type="EMBL" id="KKL69452.1"/>
    </source>
</evidence>
<feature type="non-terminal residue" evidence="4">
    <location>
        <position position="205"/>
    </location>
</feature>
<evidence type="ECO:0000259" key="3">
    <source>
        <dbReference type="Pfam" id="PF00171"/>
    </source>
</evidence>
<organism evidence="4">
    <name type="scientific">marine sediment metagenome</name>
    <dbReference type="NCBI Taxonomy" id="412755"/>
    <lineage>
        <taxon>unclassified sequences</taxon>
        <taxon>metagenomes</taxon>
        <taxon>ecological metagenomes</taxon>
    </lineage>
</organism>
<protein>
    <recommendedName>
        <fullName evidence="3">Aldehyde dehydrogenase domain-containing protein</fullName>
    </recommendedName>
</protein>
<dbReference type="Gene3D" id="3.40.1160.10">
    <property type="entry name" value="Acetylglutamate kinase-like"/>
    <property type="match status" value="1"/>
</dbReference>
<dbReference type="GO" id="GO:0016491">
    <property type="term" value="F:oxidoreductase activity"/>
    <property type="evidence" value="ECO:0007669"/>
    <property type="project" value="InterPro"/>
</dbReference>
<dbReference type="PANTHER" id="PTHR30409:SF1">
    <property type="entry name" value="CARBAMATE KINASE-RELATED"/>
    <property type="match status" value="1"/>
</dbReference>
<dbReference type="InterPro" id="IPR036393">
    <property type="entry name" value="AceGlu_kinase-like_sf"/>
</dbReference>
<dbReference type="GO" id="GO:0008804">
    <property type="term" value="F:carbamate kinase activity"/>
    <property type="evidence" value="ECO:0007669"/>
    <property type="project" value="InterPro"/>
</dbReference>
<sequence>MENKRKKPILLTAFGGNALIRSGQKGTAEEQFENLNLPMRQIARLSMKYTVVITHGNGPQVGNLLLQQESCDEVPKMPLEIIGAQTQGQIGYMIESSLETALMESGINSEQYFATLITYVVVDENDPAFQQPTKPIGPFYTEEEAIALANETNFGLASALWTENVSRAHRVADKIEAGIVWVNCWFLRDLRTPFGGSKQSGIGRE</sequence>
<dbReference type="InterPro" id="IPR003964">
    <property type="entry name" value="Carb_kinase"/>
</dbReference>
<keyword evidence="2" id="KW-0418">Kinase</keyword>
<accession>A0A0F9H2B2</accession>
<gene>
    <name evidence="4" type="ORF">LCGC14_2114830</name>
</gene>
<comment type="caution">
    <text evidence="4">The sequence shown here is derived from an EMBL/GenBank/DDBJ whole genome shotgun (WGS) entry which is preliminary data.</text>
</comment>
<dbReference type="GO" id="GO:0019546">
    <property type="term" value="P:L-arginine deiminase pathway"/>
    <property type="evidence" value="ECO:0007669"/>
    <property type="project" value="TreeGrafter"/>
</dbReference>
<evidence type="ECO:0000256" key="2">
    <source>
        <dbReference type="ARBA" id="ARBA00022777"/>
    </source>
</evidence>
<dbReference type="InterPro" id="IPR015590">
    <property type="entry name" value="Aldehyde_DH_dom"/>
</dbReference>
<name>A0A0F9H2B2_9ZZZZ</name>
<dbReference type="AlphaFoldDB" id="A0A0F9H2B2"/>
<dbReference type="PRINTS" id="PR01469">
    <property type="entry name" value="CARBMTKINASE"/>
</dbReference>
<proteinExistence type="predicted"/>
<keyword evidence="1" id="KW-0808">Transferase</keyword>
<feature type="domain" description="Aldehyde dehydrogenase" evidence="3">
    <location>
        <begin position="132"/>
        <end position="205"/>
    </location>
</feature>
<dbReference type="SUPFAM" id="SSF53633">
    <property type="entry name" value="Carbamate kinase-like"/>
    <property type="match status" value="1"/>
</dbReference>
<reference evidence="4" key="1">
    <citation type="journal article" date="2015" name="Nature">
        <title>Complex archaea that bridge the gap between prokaryotes and eukaryotes.</title>
        <authorList>
            <person name="Spang A."/>
            <person name="Saw J.H."/>
            <person name="Jorgensen S.L."/>
            <person name="Zaremba-Niedzwiedzka K."/>
            <person name="Martijn J."/>
            <person name="Lind A.E."/>
            <person name="van Eijk R."/>
            <person name="Schleper C."/>
            <person name="Guy L."/>
            <person name="Ettema T.J."/>
        </authorList>
    </citation>
    <scope>NUCLEOTIDE SEQUENCE</scope>
</reference>
<dbReference type="EMBL" id="LAZR01026205">
    <property type="protein sequence ID" value="KKL69452.1"/>
    <property type="molecule type" value="Genomic_DNA"/>
</dbReference>
<evidence type="ECO:0000256" key="1">
    <source>
        <dbReference type="ARBA" id="ARBA00022679"/>
    </source>
</evidence>
<dbReference type="GO" id="GO:0005829">
    <property type="term" value="C:cytosol"/>
    <property type="evidence" value="ECO:0007669"/>
    <property type="project" value="TreeGrafter"/>
</dbReference>
<dbReference type="Pfam" id="PF00171">
    <property type="entry name" value="Aldedh"/>
    <property type="match status" value="1"/>
</dbReference>
<dbReference type="PANTHER" id="PTHR30409">
    <property type="entry name" value="CARBAMATE KINASE"/>
    <property type="match status" value="1"/>
</dbReference>